<evidence type="ECO:0000256" key="8">
    <source>
        <dbReference type="ARBA" id="ARBA00048679"/>
    </source>
</evidence>
<comment type="catalytic activity">
    <reaction evidence="8">
        <text>L-seryl-[protein] + ATP = O-phospho-L-seryl-[protein] + ADP + H(+)</text>
        <dbReference type="Rhea" id="RHEA:17989"/>
        <dbReference type="Rhea" id="RHEA-COMP:9863"/>
        <dbReference type="Rhea" id="RHEA-COMP:11604"/>
        <dbReference type="ChEBI" id="CHEBI:15378"/>
        <dbReference type="ChEBI" id="CHEBI:29999"/>
        <dbReference type="ChEBI" id="CHEBI:30616"/>
        <dbReference type="ChEBI" id="CHEBI:83421"/>
        <dbReference type="ChEBI" id="CHEBI:456216"/>
        <dbReference type="EC" id="2.7.11.1"/>
    </reaction>
</comment>
<evidence type="ECO:0000259" key="11">
    <source>
        <dbReference type="PROSITE" id="PS50011"/>
    </source>
</evidence>
<dbReference type="Pfam" id="PF25575">
    <property type="entry name" value="TPR_BSK1_C"/>
    <property type="match status" value="1"/>
</dbReference>
<feature type="domain" description="Protein kinase" evidence="11">
    <location>
        <begin position="108"/>
        <end position="384"/>
    </location>
</feature>
<protein>
    <recommendedName>
        <fullName evidence="1">non-specific serine/threonine protein kinase</fullName>
        <ecNumber evidence="1">2.7.11.1</ecNumber>
    </recommendedName>
</protein>
<dbReference type="InterPro" id="IPR011990">
    <property type="entry name" value="TPR-like_helical_dom_sf"/>
</dbReference>
<dbReference type="EC" id="2.7.11.1" evidence="1"/>
<dbReference type="KEGG" id="hvg:123440808"/>
<dbReference type="PROSITE" id="PS00107">
    <property type="entry name" value="PROTEIN_KINASE_ATP"/>
    <property type="match status" value="1"/>
</dbReference>
<proteinExistence type="predicted"/>
<reference evidence="13" key="1">
    <citation type="journal article" date="2012" name="Nature">
        <title>A physical, genetic and functional sequence assembly of the barley genome.</title>
        <authorList>
            <consortium name="The International Barley Genome Sequencing Consortium"/>
            <person name="Mayer K.F."/>
            <person name="Waugh R."/>
            <person name="Brown J.W."/>
            <person name="Schulman A."/>
            <person name="Langridge P."/>
            <person name="Platzer M."/>
            <person name="Fincher G.B."/>
            <person name="Muehlbauer G.J."/>
            <person name="Sato K."/>
            <person name="Close T.J."/>
            <person name="Wise R.P."/>
            <person name="Stein N."/>
        </authorList>
    </citation>
    <scope>NUCLEOTIDE SEQUENCE [LARGE SCALE GENOMIC DNA]</scope>
    <source>
        <strain evidence="13">cv. Morex</strain>
    </source>
</reference>
<feature type="region of interest" description="Disordered" evidence="10">
    <location>
        <begin position="1"/>
        <end position="57"/>
    </location>
</feature>
<keyword evidence="6 9" id="KW-0067">ATP-binding</keyword>
<dbReference type="InterPro" id="IPR017441">
    <property type="entry name" value="Protein_kinase_ATP_BS"/>
</dbReference>
<dbReference type="InterPro" id="IPR058209">
    <property type="entry name" value="TPR_BSK1_C"/>
</dbReference>
<reference evidence="12" key="2">
    <citation type="submission" date="2020-10" db="EMBL/GenBank/DDBJ databases">
        <authorList>
            <person name="Scholz U."/>
            <person name="Mascher M."/>
            <person name="Fiebig A."/>
        </authorList>
    </citation>
    <scope>NUCLEOTIDE SEQUENCE [LARGE SCALE GENOMIC DNA]</scope>
    <source>
        <strain evidence="12">cv. Morex</strain>
    </source>
</reference>
<feature type="compositionally biased region" description="Polar residues" evidence="10">
    <location>
        <begin position="1"/>
        <end position="14"/>
    </location>
</feature>
<accession>A0A8I7BAZ3</accession>
<reference evidence="12" key="3">
    <citation type="submission" date="2022-01" db="UniProtKB">
        <authorList>
            <consortium name="EnsemblPlants"/>
        </authorList>
    </citation>
    <scope>IDENTIFICATION</scope>
    <source>
        <strain evidence="12">subsp. vulgare</strain>
    </source>
</reference>
<dbReference type="Gene3D" id="1.10.510.10">
    <property type="entry name" value="Transferase(Phosphotransferase) domain 1"/>
    <property type="match status" value="1"/>
</dbReference>
<dbReference type="SUPFAM" id="SSF56112">
    <property type="entry name" value="Protein kinase-like (PK-like)"/>
    <property type="match status" value="1"/>
</dbReference>
<evidence type="ECO:0000256" key="10">
    <source>
        <dbReference type="SAM" id="MobiDB-lite"/>
    </source>
</evidence>
<dbReference type="Gramene" id="HORVU.MOREX.r2.3HG0262710.1">
    <property type="protein sequence ID" value="HORVU.MOREX.r2.3HG0262710.1"/>
    <property type="gene ID" value="HORVU.MOREX.r2.3HG0262710"/>
</dbReference>
<evidence type="ECO:0000256" key="3">
    <source>
        <dbReference type="ARBA" id="ARBA00022679"/>
    </source>
</evidence>
<organism evidence="12 13">
    <name type="scientific">Hordeum vulgare subsp. vulgare</name>
    <name type="common">Domesticated barley</name>
    <dbReference type="NCBI Taxonomy" id="112509"/>
    <lineage>
        <taxon>Eukaryota</taxon>
        <taxon>Viridiplantae</taxon>
        <taxon>Streptophyta</taxon>
        <taxon>Embryophyta</taxon>
        <taxon>Tracheophyta</taxon>
        <taxon>Spermatophyta</taxon>
        <taxon>Magnoliopsida</taxon>
        <taxon>Liliopsida</taxon>
        <taxon>Poales</taxon>
        <taxon>Poaceae</taxon>
        <taxon>BOP clade</taxon>
        <taxon>Pooideae</taxon>
        <taxon>Triticodae</taxon>
        <taxon>Triticeae</taxon>
        <taxon>Hordeinae</taxon>
        <taxon>Hordeum</taxon>
    </lineage>
</organism>
<name>A0A8I7BAZ3_HORVV</name>
<keyword evidence="2" id="KW-0723">Serine/threonine-protein kinase</keyword>
<dbReference type="SMART" id="SM00220">
    <property type="entry name" value="S_TKc"/>
    <property type="match status" value="1"/>
</dbReference>
<dbReference type="SUPFAM" id="SSF48452">
    <property type="entry name" value="TPR-like"/>
    <property type="match status" value="1"/>
</dbReference>
<dbReference type="AlphaFoldDB" id="A0A8I7BAZ3"/>
<dbReference type="RefSeq" id="XP_044973289.1">
    <property type="nucleotide sequence ID" value="XM_045117354.1"/>
</dbReference>
<dbReference type="SMR" id="A0A8I7BAZ3"/>
<comment type="catalytic activity">
    <reaction evidence="7">
        <text>L-threonyl-[protein] + ATP = O-phospho-L-threonyl-[protein] + ADP + H(+)</text>
        <dbReference type="Rhea" id="RHEA:46608"/>
        <dbReference type="Rhea" id="RHEA-COMP:11060"/>
        <dbReference type="Rhea" id="RHEA-COMP:11605"/>
        <dbReference type="ChEBI" id="CHEBI:15378"/>
        <dbReference type="ChEBI" id="CHEBI:30013"/>
        <dbReference type="ChEBI" id="CHEBI:30616"/>
        <dbReference type="ChEBI" id="CHEBI:61977"/>
        <dbReference type="ChEBI" id="CHEBI:456216"/>
        <dbReference type="EC" id="2.7.11.1"/>
    </reaction>
</comment>
<evidence type="ECO:0000256" key="1">
    <source>
        <dbReference type="ARBA" id="ARBA00012513"/>
    </source>
</evidence>
<dbReference type="OrthoDB" id="4062651at2759"/>
<dbReference type="Gramene" id="HORVU.MOREX.r3.3HG0314450.1">
    <property type="protein sequence ID" value="HORVU.MOREX.r3.3HG0314450.1"/>
    <property type="gene ID" value="HORVU.MOREX.r3.3HG0314450"/>
</dbReference>
<dbReference type="Pfam" id="PF00069">
    <property type="entry name" value="Pkinase"/>
    <property type="match status" value="1"/>
</dbReference>
<keyword evidence="4 9" id="KW-0547">Nucleotide-binding</keyword>
<evidence type="ECO:0000256" key="4">
    <source>
        <dbReference type="ARBA" id="ARBA00022741"/>
    </source>
</evidence>
<dbReference type="InterPro" id="IPR008271">
    <property type="entry name" value="Ser/Thr_kinase_AS"/>
</dbReference>
<dbReference type="Gene3D" id="1.25.40.10">
    <property type="entry name" value="Tetratricopeptide repeat domain"/>
    <property type="match status" value="1"/>
</dbReference>
<dbReference type="PROSITE" id="PS00108">
    <property type="entry name" value="PROTEIN_KINASE_ST"/>
    <property type="match status" value="1"/>
</dbReference>
<dbReference type="GeneID" id="123440808"/>
<evidence type="ECO:0000256" key="6">
    <source>
        <dbReference type="ARBA" id="ARBA00022840"/>
    </source>
</evidence>
<keyword evidence="13" id="KW-1185">Reference proteome</keyword>
<evidence type="ECO:0000256" key="9">
    <source>
        <dbReference type="PROSITE-ProRule" id="PRU10141"/>
    </source>
</evidence>
<dbReference type="PANTHER" id="PTHR45707:SF71">
    <property type="entry name" value="PROTEIN KINASE DOMAIN-CONTAINING PROTEIN"/>
    <property type="match status" value="1"/>
</dbReference>
<dbReference type="PROSITE" id="PS50011">
    <property type="entry name" value="PROTEIN_KINASE_DOM"/>
    <property type="match status" value="1"/>
</dbReference>
<dbReference type="InterPro" id="IPR000719">
    <property type="entry name" value="Prot_kinase_dom"/>
</dbReference>
<dbReference type="EnsemblPlants" id="HORVU.MOREX.r3.3HG0314450.1">
    <property type="protein sequence ID" value="HORVU.MOREX.r3.3HG0314450.1"/>
    <property type="gene ID" value="HORVU.MOREX.r3.3HG0314450"/>
</dbReference>
<gene>
    <name evidence="12" type="primary">LOC123440808</name>
</gene>
<evidence type="ECO:0000313" key="12">
    <source>
        <dbReference type="EnsemblPlants" id="HORVU.MOREX.r3.3HG0314450.1"/>
    </source>
</evidence>
<dbReference type="GO" id="GO:0005524">
    <property type="term" value="F:ATP binding"/>
    <property type="evidence" value="ECO:0007669"/>
    <property type="project" value="UniProtKB-UniRule"/>
</dbReference>
<sequence length="569" mass="65036">MGGKSSKYNSNLVQDNKMGGESSKYNSNLVQDNKMGGESSKYHSNLVQDNKMGGESSKYDSNLVQDNKMSGECSKHNDNDNLELMLWDQTSLPPKLSFQYLKMITNNFSDEHALGSGGSGVVYKGRMSNGEVIAVKKLQPSLPSVQRLFENEVYRLMYLNHPHIVRLRGYCYETQYVCVEHNGTLVFAEISERLLCLQYYPKGSLAGYISDESSGLKWDTRYNIIVGICYALKYLHEENDKPVLHMDLKPANILLDDAMRAKITDFGLARLLDPQQTIITSSRDGTLGYMAPEYLHGGKVTTKSDIFSLGAIILEVITGHKDYTSERFMELTLDRWRSRNPLNKSPGYIPKIRRCIEIGLACVNPERKGRPTTGELIKLLEGRLTLDEIAVSRMEVEPTYFPPDLTAIHEILEKERYKEDQEIASELSFQMWTEQTADMLTKRKRGDVAFRAGDFQVALDNFTEFIDTGTMISLVVYARRSLCYLMLNQLDAALQDLKKIEDIILKWNIKKWPTVLYMEEVVVSMLDSQMRRRATEMLNEESHLEEERRGKETFSFQTNDGFTFPKLSQ</sequence>
<dbReference type="Gene3D" id="3.30.200.20">
    <property type="entry name" value="Phosphorylase Kinase, domain 1"/>
    <property type="match status" value="1"/>
</dbReference>
<evidence type="ECO:0000313" key="13">
    <source>
        <dbReference type="Proteomes" id="UP000011116"/>
    </source>
</evidence>
<dbReference type="PANTHER" id="PTHR45707">
    <property type="entry name" value="C2 CALCIUM/LIPID-BINDING PLANT PHOSPHORIBOSYLTRANSFERASE FAMILY PROTEIN"/>
    <property type="match status" value="1"/>
</dbReference>
<evidence type="ECO:0000256" key="7">
    <source>
        <dbReference type="ARBA" id="ARBA00047899"/>
    </source>
</evidence>
<dbReference type="Proteomes" id="UP000011116">
    <property type="component" value="Chromosome 3H"/>
</dbReference>
<evidence type="ECO:0000256" key="2">
    <source>
        <dbReference type="ARBA" id="ARBA00022527"/>
    </source>
</evidence>
<keyword evidence="5" id="KW-0418">Kinase</keyword>
<dbReference type="InterPro" id="IPR011009">
    <property type="entry name" value="Kinase-like_dom_sf"/>
</dbReference>
<dbReference type="GO" id="GO:0004674">
    <property type="term" value="F:protein serine/threonine kinase activity"/>
    <property type="evidence" value="ECO:0007669"/>
    <property type="project" value="UniProtKB-KW"/>
</dbReference>
<keyword evidence="3" id="KW-0808">Transferase</keyword>
<evidence type="ECO:0000256" key="5">
    <source>
        <dbReference type="ARBA" id="ARBA00022777"/>
    </source>
</evidence>
<feature type="binding site" evidence="9">
    <location>
        <position position="137"/>
    </location>
    <ligand>
        <name>ATP</name>
        <dbReference type="ChEBI" id="CHEBI:30616"/>
    </ligand>
</feature>
<dbReference type="FunFam" id="1.10.510.10:FF:001023">
    <property type="entry name" value="Os07g0541700 protein"/>
    <property type="match status" value="1"/>
</dbReference>